<gene>
    <name evidence="1" type="ORF">METZ01_LOCUS376514</name>
</gene>
<sequence length="227" mass="25454">MRVKRTLSIWLPLNIAAALTAITTPPSDAQMVHETAGWGTTAVPLLNFSSDDGTGYGLRANLFEYDGESVPYRRKFSTQVFVTTKGKWVHRILVDTPKLRPGQRLEAELVYRKEDFANYYGGLSDEDIRAENYARDAKTFRQAFPELKVKWIRTLRLPWRLRVGGRLSHNDIEPNAARSILSDFSPLGGDGGAFAQLNSSLRYDTRDNYNNATSGILEELLVDIGVG</sequence>
<name>A0A382TNM7_9ZZZZ</name>
<evidence type="ECO:0000313" key="1">
    <source>
        <dbReference type="EMBL" id="SVD23660.1"/>
    </source>
</evidence>
<accession>A0A382TNM7</accession>
<dbReference type="Gene3D" id="2.40.160.50">
    <property type="entry name" value="membrane protein fhac: a member of the omp85/tpsb transporter family"/>
    <property type="match status" value="1"/>
</dbReference>
<organism evidence="1">
    <name type="scientific">marine metagenome</name>
    <dbReference type="NCBI Taxonomy" id="408172"/>
    <lineage>
        <taxon>unclassified sequences</taxon>
        <taxon>metagenomes</taxon>
        <taxon>ecological metagenomes</taxon>
    </lineage>
</organism>
<dbReference type="AlphaFoldDB" id="A0A382TNM7"/>
<protein>
    <recommendedName>
        <fullName evidence="2">Bacterial surface antigen (D15) domain-containing protein</fullName>
    </recommendedName>
</protein>
<evidence type="ECO:0008006" key="2">
    <source>
        <dbReference type="Google" id="ProtNLM"/>
    </source>
</evidence>
<feature type="non-terminal residue" evidence="1">
    <location>
        <position position="227"/>
    </location>
</feature>
<proteinExistence type="predicted"/>
<dbReference type="EMBL" id="UINC01137987">
    <property type="protein sequence ID" value="SVD23660.1"/>
    <property type="molecule type" value="Genomic_DNA"/>
</dbReference>
<reference evidence="1" key="1">
    <citation type="submission" date="2018-05" db="EMBL/GenBank/DDBJ databases">
        <authorList>
            <person name="Lanie J.A."/>
            <person name="Ng W.-L."/>
            <person name="Kazmierczak K.M."/>
            <person name="Andrzejewski T.M."/>
            <person name="Davidsen T.M."/>
            <person name="Wayne K.J."/>
            <person name="Tettelin H."/>
            <person name="Glass J.I."/>
            <person name="Rusch D."/>
            <person name="Podicherti R."/>
            <person name="Tsui H.-C.T."/>
            <person name="Winkler M.E."/>
        </authorList>
    </citation>
    <scope>NUCLEOTIDE SEQUENCE</scope>
</reference>